<dbReference type="InterPro" id="IPR004299">
    <property type="entry name" value="MBOAT_fam"/>
</dbReference>
<feature type="transmembrane region" description="Helical" evidence="8">
    <location>
        <begin position="53"/>
        <end position="69"/>
    </location>
</feature>
<evidence type="ECO:0000256" key="7">
    <source>
        <dbReference type="PIRNR" id="PIRNR016636"/>
    </source>
</evidence>
<keyword evidence="3 7" id="KW-1003">Cell membrane</keyword>
<keyword evidence="5 8" id="KW-1133">Transmembrane helix</keyword>
<accession>A0A317FY40</accession>
<dbReference type="PANTHER" id="PTHR13285:SF18">
    <property type="entry name" value="PROTEIN-CYSTEINE N-PALMITOYLTRANSFERASE RASP"/>
    <property type="match status" value="1"/>
</dbReference>
<evidence type="ECO:0000256" key="5">
    <source>
        <dbReference type="ARBA" id="ARBA00022989"/>
    </source>
</evidence>
<dbReference type="InterPro" id="IPR024194">
    <property type="entry name" value="Ac/AlaTfrase_AlgI/DltB"/>
</dbReference>
<organism evidence="9 10">
    <name type="scientific">Butyrivibrio fibrisolvens</name>
    <dbReference type="NCBI Taxonomy" id="831"/>
    <lineage>
        <taxon>Bacteria</taxon>
        <taxon>Bacillati</taxon>
        <taxon>Bacillota</taxon>
        <taxon>Clostridia</taxon>
        <taxon>Lachnospirales</taxon>
        <taxon>Lachnospiraceae</taxon>
        <taxon>Butyrivibrio</taxon>
    </lineage>
</organism>
<keyword evidence="7 9" id="KW-0808">Transferase</keyword>
<dbReference type="PIRSF" id="PIRSF500217">
    <property type="entry name" value="AlgI"/>
    <property type="match status" value="1"/>
</dbReference>
<evidence type="ECO:0000256" key="4">
    <source>
        <dbReference type="ARBA" id="ARBA00022692"/>
    </source>
</evidence>
<feature type="transmembrane region" description="Helical" evidence="8">
    <location>
        <begin position="31"/>
        <end position="47"/>
    </location>
</feature>
<dbReference type="AlphaFoldDB" id="A0A317FY40"/>
<comment type="similarity">
    <text evidence="2 7">Belongs to the membrane-bound acyltransferase family.</text>
</comment>
<evidence type="ECO:0000256" key="3">
    <source>
        <dbReference type="ARBA" id="ARBA00022475"/>
    </source>
</evidence>
<dbReference type="PIRSF" id="PIRSF016636">
    <property type="entry name" value="AlgI_DltB"/>
    <property type="match status" value="1"/>
</dbReference>
<comment type="caution">
    <text evidence="9">The sequence shown here is derived from an EMBL/GenBank/DDBJ whole genome shotgun (WGS) entry which is preliminary data.</text>
</comment>
<dbReference type="Pfam" id="PF03062">
    <property type="entry name" value="MBOAT"/>
    <property type="match status" value="1"/>
</dbReference>
<reference evidence="9 10" key="1">
    <citation type="submission" date="2017-09" db="EMBL/GenBank/DDBJ databases">
        <title>High-quality draft genome sequence of Butyrivibrio fibrisolvens INBov1, isolated from cow rumen.</title>
        <authorList>
            <person name="Rodriguez Hernaez J."/>
            <person name="Rivarola M."/>
            <person name="Paniego N."/>
            <person name="Cravero S."/>
            <person name="Ceron Cucchi M."/>
            <person name="Martinez M.C."/>
        </authorList>
    </citation>
    <scope>NUCLEOTIDE SEQUENCE [LARGE SCALE GENOMIC DNA]</scope>
    <source>
        <strain evidence="9 10">INBov1</strain>
    </source>
</reference>
<name>A0A317FY40_BUTFI</name>
<feature type="transmembrane region" description="Helical" evidence="8">
    <location>
        <begin position="394"/>
        <end position="419"/>
    </location>
</feature>
<sequence length="521" mass="59126">MVFNSFGFIFIFMPLLLAGYNLLLHFGYRRLAILFITAMSAVLYGMFNYKYLVIIGISMAVTYLFSYIIEKKSGDSSKSISIEKESGGSFKSISIEKESSGSSNSISIKKKVSPLIPAVAVLFHVAVLGYFKYTGFLVDNINSIFKTDYTFTAFLLPVGISFYTFSQIAFVIDRYRGEIPHYDFLSYAFYILYFPKIMQGPIAFPKEIIDQTRDIESLRFDADRFGRGIILFIIGLAKKVLLADTIALIVTYTYSQAYYLDTLCVIVAGIATALNIYFDFSGYCDMADGISQMLGITLPQNFNSPFKASTVQELWQRWHMTLSRFLTKYIYFPLGGSRKGAARTIINILIIFFISGLWHGAGWTYVVWGLVNGILVIFDHFHKHKLLPVKIRQVLTFLFFSFSVIIFQASDLTTAGVMIGKLSFFTYPGFLYRTAANLTLSETYVLEEAVQLFAPNMLNIYYFVLMMIVIAFSLFLMTRQNAREIAAKTTFKTWQIVALSVLACLSILSLSNVQTFVYFTF</sequence>
<keyword evidence="10" id="KW-1185">Reference proteome</keyword>
<proteinExistence type="inferred from homology"/>
<feature type="transmembrane region" description="Helical" evidence="8">
    <location>
        <begin position="112"/>
        <end position="131"/>
    </location>
</feature>
<evidence type="ECO:0000313" key="10">
    <source>
        <dbReference type="Proteomes" id="UP000245488"/>
    </source>
</evidence>
<feature type="transmembrane region" description="Helical" evidence="8">
    <location>
        <begin position="497"/>
        <end position="519"/>
    </location>
</feature>
<evidence type="ECO:0000256" key="2">
    <source>
        <dbReference type="ARBA" id="ARBA00010323"/>
    </source>
</evidence>
<dbReference type="GO" id="GO:0016746">
    <property type="term" value="F:acyltransferase activity"/>
    <property type="evidence" value="ECO:0007669"/>
    <property type="project" value="UniProtKB-KW"/>
</dbReference>
<feature type="transmembrane region" description="Helical" evidence="8">
    <location>
        <begin position="258"/>
        <end position="278"/>
    </location>
</feature>
<feature type="transmembrane region" description="Helical" evidence="8">
    <location>
        <begin position="151"/>
        <end position="172"/>
    </location>
</feature>
<feature type="transmembrane region" description="Helical" evidence="8">
    <location>
        <begin position="6"/>
        <end position="24"/>
    </location>
</feature>
<keyword evidence="4 8" id="KW-0812">Transmembrane</keyword>
<dbReference type="PANTHER" id="PTHR13285">
    <property type="entry name" value="ACYLTRANSFERASE"/>
    <property type="match status" value="1"/>
</dbReference>
<gene>
    <name evidence="9" type="ORF">CPT75_05585</name>
</gene>
<dbReference type="InterPro" id="IPR051085">
    <property type="entry name" value="MB_O-acyltransferase"/>
</dbReference>
<dbReference type="GO" id="GO:0005886">
    <property type="term" value="C:plasma membrane"/>
    <property type="evidence" value="ECO:0007669"/>
    <property type="project" value="UniProtKB-SubCell"/>
</dbReference>
<evidence type="ECO:0000256" key="8">
    <source>
        <dbReference type="SAM" id="Phobius"/>
    </source>
</evidence>
<feature type="transmembrane region" description="Helical" evidence="8">
    <location>
        <begin position="365"/>
        <end position="382"/>
    </location>
</feature>
<dbReference type="EMBL" id="NXNG01000001">
    <property type="protein sequence ID" value="PWT26634.1"/>
    <property type="molecule type" value="Genomic_DNA"/>
</dbReference>
<comment type="subcellular location">
    <subcellularLocation>
        <location evidence="1">Cell membrane</location>
        <topology evidence="1">Multi-pass membrane protein</topology>
    </subcellularLocation>
</comment>
<evidence type="ECO:0000256" key="6">
    <source>
        <dbReference type="ARBA" id="ARBA00023136"/>
    </source>
</evidence>
<evidence type="ECO:0000256" key="1">
    <source>
        <dbReference type="ARBA" id="ARBA00004651"/>
    </source>
</evidence>
<dbReference type="Proteomes" id="UP000245488">
    <property type="component" value="Chromosome"/>
</dbReference>
<feature type="transmembrane region" description="Helical" evidence="8">
    <location>
        <begin position="229"/>
        <end position="252"/>
    </location>
</feature>
<evidence type="ECO:0000313" key="9">
    <source>
        <dbReference type="EMBL" id="PWT26634.1"/>
    </source>
</evidence>
<keyword evidence="6 7" id="KW-0472">Membrane</keyword>
<dbReference type="GO" id="GO:0042121">
    <property type="term" value="P:alginic acid biosynthetic process"/>
    <property type="evidence" value="ECO:0007669"/>
    <property type="project" value="InterPro"/>
</dbReference>
<dbReference type="InterPro" id="IPR028362">
    <property type="entry name" value="AlgI"/>
</dbReference>
<feature type="transmembrane region" description="Helical" evidence="8">
    <location>
        <begin position="460"/>
        <end position="477"/>
    </location>
</feature>
<protein>
    <submittedName>
        <fullName evidence="9">Membrane-bound O-acyltransferase family protein</fullName>
    </submittedName>
</protein>
<keyword evidence="7 9" id="KW-0012">Acyltransferase</keyword>